<dbReference type="EC" id="2.7.13.3" evidence="2"/>
<dbReference type="Proteomes" id="UP000739538">
    <property type="component" value="Unassembled WGS sequence"/>
</dbReference>
<dbReference type="SUPFAM" id="SSF69322">
    <property type="entry name" value="Tricorn protease domain 2"/>
    <property type="match status" value="1"/>
</dbReference>
<dbReference type="SMART" id="SM00388">
    <property type="entry name" value="HisKA"/>
    <property type="match status" value="1"/>
</dbReference>
<dbReference type="SUPFAM" id="SSF63829">
    <property type="entry name" value="Calcium-dependent phosphotriesterase"/>
    <property type="match status" value="2"/>
</dbReference>
<dbReference type="CDD" id="cd17546">
    <property type="entry name" value="REC_hyHK_CKI1_RcsC-like"/>
    <property type="match status" value="1"/>
</dbReference>
<dbReference type="EMBL" id="JAGQHS010000006">
    <property type="protein sequence ID" value="MCA9754620.1"/>
    <property type="molecule type" value="Genomic_DNA"/>
</dbReference>
<feature type="region of interest" description="Disordered" evidence="6">
    <location>
        <begin position="1140"/>
        <end position="1177"/>
    </location>
</feature>
<dbReference type="InterPro" id="IPR036097">
    <property type="entry name" value="HisK_dim/P_sf"/>
</dbReference>
<dbReference type="InterPro" id="IPR003661">
    <property type="entry name" value="HisK_dim/P_dom"/>
</dbReference>
<dbReference type="CDD" id="cd16922">
    <property type="entry name" value="HATPase_EvgS-ArcB-TorS-like"/>
    <property type="match status" value="1"/>
</dbReference>
<accession>A0A956NBL3</accession>
<feature type="domain" description="Histidine kinase" evidence="7">
    <location>
        <begin position="865"/>
        <end position="1084"/>
    </location>
</feature>
<feature type="domain" description="Response regulatory" evidence="8">
    <location>
        <begin position="1180"/>
        <end position="1297"/>
    </location>
</feature>
<dbReference type="SUPFAM" id="SSF47384">
    <property type="entry name" value="Homodimeric domain of signal transducing histidine kinase"/>
    <property type="match status" value="1"/>
</dbReference>
<dbReference type="InterPro" id="IPR011123">
    <property type="entry name" value="Y_Y_Y"/>
</dbReference>
<dbReference type="GO" id="GO:0000155">
    <property type="term" value="F:phosphorelay sensor kinase activity"/>
    <property type="evidence" value="ECO:0007669"/>
    <property type="project" value="InterPro"/>
</dbReference>
<dbReference type="CDD" id="cd00082">
    <property type="entry name" value="HisKA"/>
    <property type="match status" value="1"/>
</dbReference>
<dbReference type="SUPFAM" id="SSF52172">
    <property type="entry name" value="CheY-like"/>
    <property type="match status" value="1"/>
</dbReference>
<dbReference type="InterPro" id="IPR004358">
    <property type="entry name" value="Sig_transdc_His_kin-like_C"/>
</dbReference>
<dbReference type="InterPro" id="IPR001789">
    <property type="entry name" value="Sig_transdc_resp-reg_receiver"/>
</dbReference>
<evidence type="ECO:0000256" key="3">
    <source>
        <dbReference type="ARBA" id="ARBA00022553"/>
    </source>
</evidence>
<evidence type="ECO:0000256" key="5">
    <source>
        <dbReference type="PROSITE-ProRule" id="PRU00169"/>
    </source>
</evidence>
<evidence type="ECO:0000256" key="4">
    <source>
        <dbReference type="ARBA" id="ARBA00023012"/>
    </source>
</evidence>
<reference evidence="9" key="1">
    <citation type="submission" date="2020-04" db="EMBL/GenBank/DDBJ databases">
        <authorList>
            <person name="Zhang T."/>
        </authorList>
    </citation>
    <scope>NUCLEOTIDE SEQUENCE</scope>
    <source>
        <strain evidence="9">HKST-UBA02</strain>
    </source>
</reference>
<dbReference type="SMART" id="SM00448">
    <property type="entry name" value="REC"/>
    <property type="match status" value="1"/>
</dbReference>
<dbReference type="Pfam" id="PF07495">
    <property type="entry name" value="Y_Y_Y"/>
    <property type="match status" value="1"/>
</dbReference>
<dbReference type="InterPro" id="IPR036890">
    <property type="entry name" value="HATPase_C_sf"/>
</dbReference>
<dbReference type="Gene3D" id="2.130.10.10">
    <property type="entry name" value="YVTN repeat-like/Quinoprotein amine dehydrogenase"/>
    <property type="match status" value="2"/>
</dbReference>
<comment type="caution">
    <text evidence="9">The sequence shown here is derived from an EMBL/GenBank/DDBJ whole genome shotgun (WGS) entry which is preliminary data.</text>
</comment>
<proteinExistence type="predicted"/>
<feature type="modified residue" description="4-aspartylphosphate" evidence="5">
    <location>
        <position position="1229"/>
    </location>
</feature>
<evidence type="ECO:0000256" key="6">
    <source>
        <dbReference type="SAM" id="MobiDB-lite"/>
    </source>
</evidence>
<protein>
    <recommendedName>
        <fullName evidence="2">histidine kinase</fullName>
        <ecNumber evidence="2">2.7.13.3</ecNumber>
    </recommendedName>
</protein>
<dbReference type="InterPro" id="IPR011006">
    <property type="entry name" value="CheY-like_superfamily"/>
</dbReference>
<dbReference type="InterPro" id="IPR005467">
    <property type="entry name" value="His_kinase_dom"/>
</dbReference>
<evidence type="ECO:0000256" key="2">
    <source>
        <dbReference type="ARBA" id="ARBA00012438"/>
    </source>
</evidence>
<dbReference type="PRINTS" id="PR00344">
    <property type="entry name" value="BCTRLSENSOR"/>
</dbReference>
<dbReference type="Gene3D" id="3.40.50.2300">
    <property type="match status" value="1"/>
</dbReference>
<dbReference type="Pfam" id="PF00512">
    <property type="entry name" value="HisKA"/>
    <property type="match status" value="1"/>
</dbReference>
<dbReference type="Pfam" id="PF02518">
    <property type="entry name" value="HATPase_c"/>
    <property type="match status" value="1"/>
</dbReference>
<dbReference type="PROSITE" id="PS50110">
    <property type="entry name" value="RESPONSE_REGULATORY"/>
    <property type="match status" value="1"/>
</dbReference>
<evidence type="ECO:0000259" key="7">
    <source>
        <dbReference type="PROSITE" id="PS50109"/>
    </source>
</evidence>
<dbReference type="InterPro" id="IPR003594">
    <property type="entry name" value="HATPase_dom"/>
</dbReference>
<dbReference type="SMART" id="SM00387">
    <property type="entry name" value="HATPase_c"/>
    <property type="match status" value="1"/>
</dbReference>
<dbReference type="InterPro" id="IPR013783">
    <property type="entry name" value="Ig-like_fold"/>
</dbReference>
<evidence type="ECO:0000313" key="9">
    <source>
        <dbReference type="EMBL" id="MCA9754620.1"/>
    </source>
</evidence>
<feature type="compositionally biased region" description="Low complexity" evidence="6">
    <location>
        <begin position="1154"/>
        <end position="1176"/>
    </location>
</feature>
<dbReference type="PROSITE" id="PS50109">
    <property type="entry name" value="HIS_KIN"/>
    <property type="match status" value="1"/>
</dbReference>
<dbReference type="SUPFAM" id="SSF55874">
    <property type="entry name" value="ATPase domain of HSP90 chaperone/DNA topoisomerase II/histidine kinase"/>
    <property type="match status" value="1"/>
</dbReference>
<dbReference type="Gene3D" id="1.10.287.130">
    <property type="match status" value="1"/>
</dbReference>
<name>A0A956NBL3_UNCEI</name>
<dbReference type="PANTHER" id="PTHR45339">
    <property type="entry name" value="HYBRID SIGNAL TRANSDUCTION HISTIDINE KINASE J"/>
    <property type="match status" value="1"/>
</dbReference>
<dbReference type="Gene3D" id="3.30.565.10">
    <property type="entry name" value="Histidine kinase-like ATPase, C-terminal domain"/>
    <property type="match status" value="1"/>
</dbReference>
<evidence type="ECO:0000256" key="1">
    <source>
        <dbReference type="ARBA" id="ARBA00000085"/>
    </source>
</evidence>
<dbReference type="FunFam" id="3.30.565.10:FF:000010">
    <property type="entry name" value="Sensor histidine kinase RcsC"/>
    <property type="match status" value="1"/>
</dbReference>
<evidence type="ECO:0000259" key="8">
    <source>
        <dbReference type="PROSITE" id="PS50110"/>
    </source>
</evidence>
<dbReference type="Gene3D" id="2.60.40.10">
    <property type="entry name" value="Immunoglobulins"/>
    <property type="match status" value="1"/>
</dbReference>
<keyword evidence="4" id="KW-0902">Two-component regulatory system</keyword>
<keyword evidence="3 5" id="KW-0597">Phosphoprotein</keyword>
<dbReference type="Pfam" id="PF00072">
    <property type="entry name" value="Response_reg"/>
    <property type="match status" value="1"/>
</dbReference>
<organism evidence="9 10">
    <name type="scientific">Eiseniibacteriota bacterium</name>
    <dbReference type="NCBI Taxonomy" id="2212470"/>
    <lineage>
        <taxon>Bacteria</taxon>
        <taxon>Candidatus Eiseniibacteriota</taxon>
    </lineage>
</organism>
<evidence type="ECO:0000313" key="10">
    <source>
        <dbReference type="Proteomes" id="UP000739538"/>
    </source>
</evidence>
<sequence>MGRLFVSLGVILLGLYVSTSGADPLPSGAETLPSGADPLPSGAETLPSGAETLPAEAPAVLGLSDGACGTPTGPVIPGSRYLFEAYSELDHGASPQSWVVKQDPTGRIWIGNTTGFLEFDGVEWRRHQLPRQQPVRALDVAADGTVWVAGGKDVGYLAPDESGRTQFVSVADRLPSDVEFGEFWSVNCTSGGVWIQADRAAFFDSREAPGSVMAAHIAGSAGFGRAASIENTVYFADGNANLYVANSSGEVHRERLERDGPRLLEPEQGFVTYALVQLPDRGILVASNRGLFRRTSEGRLSRFGSPVLQSAIERYAAYSLARLSDGYAIGTLGAGVLFVDFEGHITSHLDTDVGFPDDIVLGLYLDREGALWAALDSGIARIEVGGPFLTWESHNRLRGGLLDLLVTDERLLVAGSHGLWTLDKGDEQFQLQSIGACWDIERVGEELLVGTSGGLATIEDGVAHPFGASQTVFCLAPLRSQPGRVVAGRNDGLFVLERGPLGWTPVDSVDIGLNVLTAVEAGDGSVFASTQGDGVRRISFDSDGSHQVEVFGEAEGIPPGITRVFRVRDRILAGTSRGLFRFEPDTAGGRFVVCDFLDPSGEVSDQPIRDIAEDGSGVVWIVADDELLAVRRVDGRPTIDRTPTGCLPPRGGGFLHVDDHGRLWIGRDDGLFLHRGAVASEPPDMLVNLRSVTAGDSLLFGGEGSLREMHPEIGPDHAGLRFEFVTSSWARPGTTVYSTRLVGLDEEWGPWTTETWRDYTSLPPGRFSFQVRARDVSGRAGVSDPFVFSIRPPWHMNPWFRGLVALGLSALLIGLGTLLNRLRVRMLEAEVRSRTKELAETVEQLETARADAVNATEAKSAFLATISHELRTPVAGIFGINEVLLEEDLTADQRDLVYSSCNSVEHLLRLVDDMLDLSRIESGRMKISRLPFEPRLLLENLARVVVGRRDSPDPRITMVVDTSVPRVVFSDPVRIQQILFNLVSNATKFTPEGEVRVRLTFDPNEPDCLRIEVSDTGIGIPSELLDAVFEPFVQADPSSNRRHGGTGLGLSICRHLVELLDGTITVESEVGKGSTFRVALPVTVQDSAAGGRGRMWGAAPGAESATPRFKFFARSPEGKRIPHPETRGGEELPLHLDASVESADALPSSERTLRNGNGAASPNGGSGEGSSSVSSPRRGRVLLAEDDRLIQNLAASALERNGFEVVVVGDGQGAIDRVLTETFDVVLMDCQMPEVDGYEATRRIRREPGEAGRIPIVALTAHGQPQDRARCEEAGMDGYLVKPVSAAHLVEEVVRRMEASPVQL</sequence>
<dbReference type="InterPro" id="IPR015943">
    <property type="entry name" value="WD40/YVTN_repeat-like_dom_sf"/>
</dbReference>
<feature type="region of interest" description="Disordered" evidence="6">
    <location>
        <begin position="27"/>
        <end position="49"/>
    </location>
</feature>
<gene>
    <name evidence="9" type="ORF">KDA27_02370</name>
</gene>
<reference evidence="9" key="2">
    <citation type="journal article" date="2021" name="Microbiome">
        <title>Successional dynamics and alternative stable states in a saline activated sludge microbial community over 9 years.</title>
        <authorList>
            <person name="Wang Y."/>
            <person name="Ye J."/>
            <person name="Ju F."/>
            <person name="Liu L."/>
            <person name="Boyd J.A."/>
            <person name="Deng Y."/>
            <person name="Parks D.H."/>
            <person name="Jiang X."/>
            <person name="Yin X."/>
            <person name="Woodcroft B.J."/>
            <person name="Tyson G.W."/>
            <person name="Hugenholtz P."/>
            <person name="Polz M.F."/>
            <person name="Zhang T."/>
        </authorList>
    </citation>
    <scope>NUCLEOTIDE SEQUENCE</scope>
    <source>
        <strain evidence="9">HKST-UBA02</strain>
    </source>
</reference>
<dbReference type="PANTHER" id="PTHR45339:SF1">
    <property type="entry name" value="HYBRID SIGNAL TRANSDUCTION HISTIDINE KINASE J"/>
    <property type="match status" value="1"/>
</dbReference>
<comment type="catalytic activity">
    <reaction evidence="1">
        <text>ATP + protein L-histidine = ADP + protein N-phospho-L-histidine.</text>
        <dbReference type="EC" id="2.7.13.3"/>
    </reaction>
</comment>